<accession>A0A0U9HBK3</accession>
<sequence length="202" mass="23918">MKNLFDKMNKIIETENGTEVRGALFIRDDSGKMEIGLMVRSILHLENGKRRKKYSEILRLDFENCFEESIEEKLKPLKSYGFINENDIRKIASYIMINWKNLNKIIDDYKMDFVKVCKVLLDNKDKEISFNNRTYITILTGKFDEIALECGWIPLHLKKQLNLNGVLYRNSGRYDYHRRKDEPRVICIDKELLEGEINDAEI</sequence>
<dbReference type="AlphaFoldDB" id="A0A0U9HBK3"/>
<gene>
    <name evidence="1" type="ORF">TSYNT_1113</name>
</gene>
<reference evidence="1" key="1">
    <citation type="journal article" date="2016" name="Genome Announc.">
        <title>Draft Genome Sequence of the Syntrophic Lactate-Degrading Bacterium Tepidanaerobacter syntrophicus JLT.</title>
        <authorList>
            <person name="Matsuura N."/>
            <person name="Ohashi A."/>
            <person name="Tourlousse D.M."/>
            <person name="Sekiguchi Y."/>
        </authorList>
    </citation>
    <scope>NUCLEOTIDE SEQUENCE [LARGE SCALE GENOMIC DNA]</scope>
    <source>
        <strain evidence="1">JL</strain>
    </source>
</reference>
<dbReference type="EMBL" id="DF976995">
    <property type="protein sequence ID" value="GAQ24128.1"/>
    <property type="molecule type" value="Genomic_DNA"/>
</dbReference>
<evidence type="ECO:0000313" key="1">
    <source>
        <dbReference type="EMBL" id="GAQ24128.1"/>
    </source>
</evidence>
<dbReference type="RefSeq" id="WP_059031217.1">
    <property type="nucleotide sequence ID" value="NZ_DF976995.1"/>
</dbReference>
<name>A0A0U9HBK3_9FIRM</name>
<dbReference type="STRING" id="224999.GCA_001485475_00111"/>
<organism evidence="1">
    <name type="scientific">Tepidanaerobacter syntrophicus</name>
    <dbReference type="NCBI Taxonomy" id="224999"/>
    <lineage>
        <taxon>Bacteria</taxon>
        <taxon>Bacillati</taxon>
        <taxon>Bacillota</taxon>
        <taxon>Clostridia</taxon>
        <taxon>Thermosediminibacterales</taxon>
        <taxon>Tepidanaerobacteraceae</taxon>
        <taxon>Tepidanaerobacter</taxon>
    </lineage>
</organism>
<dbReference type="Proteomes" id="UP000062160">
    <property type="component" value="Unassembled WGS sequence"/>
</dbReference>
<evidence type="ECO:0000313" key="2">
    <source>
        <dbReference type="Proteomes" id="UP000062160"/>
    </source>
</evidence>
<keyword evidence="2" id="KW-1185">Reference proteome</keyword>
<proteinExistence type="predicted"/>
<protein>
    <submittedName>
        <fullName evidence="1">Uncharacterized protein</fullName>
    </submittedName>
</protein>